<feature type="domain" description="CFEM" evidence="19">
    <location>
        <begin position="15"/>
        <end position="127"/>
    </location>
</feature>
<feature type="region of interest" description="Disordered" evidence="16">
    <location>
        <begin position="354"/>
        <end position="373"/>
    </location>
</feature>
<evidence type="ECO:0000256" key="17">
    <source>
        <dbReference type="SAM" id="Phobius"/>
    </source>
</evidence>
<feature type="transmembrane region" description="Helical" evidence="17">
    <location>
        <begin position="315"/>
        <end position="336"/>
    </location>
</feature>
<feature type="transmembrane region" description="Helical" evidence="17">
    <location>
        <begin position="277"/>
        <end position="295"/>
    </location>
</feature>
<reference evidence="20 21" key="1">
    <citation type="journal article" date="2020" name="bioRxiv">
        <title>A chromosome-scale genome assembly for the Fusarium oxysporum strain Fo5176 to establish a model Arabidopsis-fungal pathosystem.</title>
        <authorList>
            <person name="Fokkens L."/>
            <person name="Guo L."/>
            <person name="Dora S."/>
            <person name="Wang B."/>
            <person name="Ye K."/>
            <person name="Sanchez-Rodriguez C."/>
            <person name="Croll D."/>
        </authorList>
    </citation>
    <scope>NUCLEOTIDE SEQUENCE [LARGE SCALE GENOMIC DNA]</scope>
    <source>
        <strain evidence="20 21">Fo5176</strain>
    </source>
</reference>
<comment type="caution">
    <text evidence="20">The sequence shown here is derived from an EMBL/GenBank/DDBJ whole genome shotgun (WGS) entry which is preliminary data.</text>
</comment>
<evidence type="ECO:0000256" key="7">
    <source>
        <dbReference type="ARBA" id="ARBA00022692"/>
    </source>
</evidence>
<evidence type="ECO:0000313" key="20">
    <source>
        <dbReference type="EMBL" id="KAF6527721.1"/>
    </source>
</evidence>
<proteinExistence type="inferred from homology"/>
<evidence type="ECO:0000259" key="19">
    <source>
        <dbReference type="PROSITE" id="PS52012"/>
    </source>
</evidence>
<dbReference type="Pfam" id="PF05730">
    <property type="entry name" value="CFEM"/>
    <property type="match status" value="1"/>
</dbReference>
<feature type="signal peptide" evidence="18">
    <location>
        <begin position="1"/>
        <end position="27"/>
    </location>
</feature>
<feature type="transmembrane region" description="Helical" evidence="17">
    <location>
        <begin position="114"/>
        <end position="133"/>
    </location>
</feature>
<dbReference type="SMART" id="SM00747">
    <property type="entry name" value="CFEM"/>
    <property type="match status" value="1"/>
</dbReference>
<dbReference type="PANTHER" id="PTHR33048">
    <property type="entry name" value="PTH11-LIKE INTEGRAL MEMBRANE PROTEIN (AFU_ORTHOLOGUE AFUA_5G11245)"/>
    <property type="match status" value="1"/>
</dbReference>
<accession>A0A8H6H1R3</accession>
<dbReference type="InterPro" id="IPR006600">
    <property type="entry name" value="HTH_CenpB_DNA-bd_dom"/>
</dbReference>
<keyword evidence="6" id="KW-0336">GPI-anchor</keyword>
<evidence type="ECO:0000256" key="11">
    <source>
        <dbReference type="ARBA" id="ARBA00023136"/>
    </source>
</evidence>
<evidence type="ECO:0000313" key="21">
    <source>
        <dbReference type="Proteomes" id="UP000593570"/>
    </source>
</evidence>
<feature type="region of interest" description="Disordered" evidence="16">
    <location>
        <begin position="562"/>
        <end position="592"/>
    </location>
</feature>
<evidence type="ECO:0000256" key="8">
    <source>
        <dbReference type="ARBA" id="ARBA00022729"/>
    </source>
</evidence>
<evidence type="ECO:0000256" key="16">
    <source>
        <dbReference type="SAM" id="MobiDB-lite"/>
    </source>
</evidence>
<dbReference type="GO" id="GO:0003677">
    <property type="term" value="F:DNA binding"/>
    <property type="evidence" value="ECO:0007669"/>
    <property type="project" value="UniProtKB-KW"/>
</dbReference>
<keyword evidence="6" id="KW-0325">Glycoprotein</keyword>
<dbReference type="GO" id="GO:0005576">
    <property type="term" value="C:extracellular region"/>
    <property type="evidence" value="ECO:0007669"/>
    <property type="project" value="UniProtKB-SubCell"/>
</dbReference>
<feature type="binding site" description="axial binding residue" evidence="15">
    <location>
        <position position="61"/>
    </location>
    <ligand>
        <name>heme</name>
        <dbReference type="ChEBI" id="CHEBI:30413"/>
    </ligand>
    <ligandPart>
        <name>Fe</name>
        <dbReference type="ChEBI" id="CHEBI:18248"/>
    </ligandPart>
</feature>
<dbReference type="GO" id="GO:0098552">
    <property type="term" value="C:side of membrane"/>
    <property type="evidence" value="ECO:0007669"/>
    <property type="project" value="UniProtKB-KW"/>
</dbReference>
<dbReference type="SMART" id="SM00674">
    <property type="entry name" value="CENPB"/>
    <property type="match status" value="1"/>
</dbReference>
<feature type="compositionally biased region" description="Low complexity" evidence="16">
    <location>
        <begin position="357"/>
        <end position="373"/>
    </location>
</feature>
<comment type="subcellular location">
    <subcellularLocation>
        <location evidence="2">Membrane</location>
        <topology evidence="2">Lipid-anchor</topology>
        <topology evidence="2">GPI-anchor</topology>
    </subcellularLocation>
    <subcellularLocation>
        <location evidence="1">Membrane</location>
        <topology evidence="1">Multi-pass membrane protein</topology>
    </subcellularLocation>
    <subcellularLocation>
        <location evidence="3">Secreted</location>
    </subcellularLocation>
</comment>
<evidence type="ECO:0000256" key="12">
    <source>
        <dbReference type="ARBA" id="ARBA00023157"/>
    </source>
</evidence>
<evidence type="ECO:0000256" key="15">
    <source>
        <dbReference type="PROSITE-ProRule" id="PRU01356"/>
    </source>
</evidence>
<keyword evidence="15" id="KW-0479">Metal-binding</keyword>
<keyword evidence="11 17" id="KW-0472">Membrane</keyword>
<evidence type="ECO:0000256" key="14">
    <source>
        <dbReference type="ARBA" id="ARBA00038359"/>
    </source>
</evidence>
<dbReference type="InterPro" id="IPR008427">
    <property type="entry name" value="Extracellular_membr_CFEM_dom"/>
</dbReference>
<keyword evidence="8 18" id="KW-0732">Signal</keyword>
<feature type="disulfide bond" evidence="15">
    <location>
        <begin position="67"/>
        <end position="100"/>
    </location>
</feature>
<keyword evidence="7 17" id="KW-0812">Transmembrane</keyword>
<evidence type="ECO:0000256" key="18">
    <source>
        <dbReference type="SAM" id="SignalP"/>
    </source>
</evidence>
<protein>
    <recommendedName>
        <fullName evidence="19">CFEM domain-containing protein</fullName>
    </recommendedName>
</protein>
<keyword evidence="9 17" id="KW-1133">Transmembrane helix</keyword>
<evidence type="ECO:0000256" key="6">
    <source>
        <dbReference type="ARBA" id="ARBA00022622"/>
    </source>
</evidence>
<evidence type="ECO:0000256" key="9">
    <source>
        <dbReference type="ARBA" id="ARBA00022989"/>
    </source>
</evidence>
<evidence type="ECO:0000256" key="5">
    <source>
        <dbReference type="ARBA" id="ARBA00022525"/>
    </source>
</evidence>
<evidence type="ECO:0000256" key="2">
    <source>
        <dbReference type="ARBA" id="ARBA00004589"/>
    </source>
</evidence>
<organism evidence="20 21">
    <name type="scientific">Fusarium oxysporum f. sp. conglutinans</name>
    <dbReference type="NCBI Taxonomy" id="100902"/>
    <lineage>
        <taxon>Eukaryota</taxon>
        <taxon>Fungi</taxon>
        <taxon>Dikarya</taxon>
        <taxon>Ascomycota</taxon>
        <taxon>Pezizomycotina</taxon>
        <taxon>Sordariomycetes</taxon>
        <taxon>Hypocreomycetidae</taxon>
        <taxon>Hypocreales</taxon>
        <taxon>Nectriaceae</taxon>
        <taxon>Fusarium</taxon>
        <taxon>Fusarium oxysporum species complex</taxon>
    </lineage>
</organism>
<comment type="similarity">
    <text evidence="4">Belongs to the RBT5 family.</text>
</comment>
<dbReference type="PROSITE" id="PS52012">
    <property type="entry name" value="CFEM"/>
    <property type="match status" value="1"/>
</dbReference>
<feature type="chain" id="PRO_5034922354" description="CFEM domain-containing protein" evidence="18">
    <location>
        <begin position="28"/>
        <end position="706"/>
    </location>
</feature>
<name>A0A8H6H1R3_FUSOX</name>
<comment type="similarity">
    <text evidence="14">Belongs to the SAT4 family.</text>
</comment>
<dbReference type="InterPro" id="IPR049326">
    <property type="entry name" value="Rhodopsin_dom_fungi"/>
</dbReference>
<gene>
    <name evidence="20" type="ORF">HZS61_008023</name>
</gene>
<evidence type="ECO:0000256" key="10">
    <source>
        <dbReference type="ARBA" id="ARBA00023125"/>
    </source>
</evidence>
<evidence type="ECO:0000256" key="1">
    <source>
        <dbReference type="ARBA" id="ARBA00004141"/>
    </source>
</evidence>
<evidence type="ECO:0000256" key="13">
    <source>
        <dbReference type="ARBA" id="ARBA00023288"/>
    </source>
</evidence>
<sequence length="706" mass="78600">MPSSKGYEASWPLILLLCIATATPGLSQNTNSTDLLPGLVPDCAFPCLANALQQGGCGIADLADCVCTDIPLQANVSACVQLSCPFNDQVEVVRVSNNLCIDYPKESRSGQVRVTGTASAAITFTIVALRCVARLMRTKRLWWDDWMAVIATTQRKGRSSLRPMFYATQMLYVLIQVSAKGSLLAFYARVFTSRKFRLWTWITVGFLVGHGAIFLGLVIFQCRPIASIWDRNLEPKCINLPALGYAGAITSIVEDIVILILPIPELLKLQLNRGKKIALLLMFSIGSFACVTSMIRLKYIVDFGNTLDAAWDNVYVVIWSIIELSCALICASLPALRPLLQMIPGVLSSTKASTFKGPSSRSGPGHRGSLPPRSASARAFKELPDLPVERSQGHPDKRMSKRGAYPDADYKARPFWVNVSLSTELNLLNIWITEPPDSYYLSCAPSRRSQSLGYAPSHSQVRACVEAILQQQGDNKPSGKHWTTRFIKSHPKLSTKIGKRQEAARFDGFTPKAVNWYFDIRENEYGWIKPENTVYVDEGGIMALTHPEIQPDKEKLLEEFKTPSPPQLHSDDTPKTSRQVREMAKHRSRPTRQKYSKMAKGLEALEMKVAVQNARITGLEEQMAQVRRGKKRKAVPNPNRRFMALSENIAAGEALPDSKEAEIEVDVDEEVESMIEVGVGLEDEREDFTVVTKHCQRTRSDNEVHN</sequence>
<dbReference type="EMBL" id="JACDXP010000002">
    <property type="protein sequence ID" value="KAF6527721.1"/>
    <property type="molecule type" value="Genomic_DNA"/>
</dbReference>
<evidence type="ECO:0000256" key="3">
    <source>
        <dbReference type="ARBA" id="ARBA00004613"/>
    </source>
</evidence>
<keyword evidence="5" id="KW-0964">Secreted</keyword>
<keyword evidence="12 15" id="KW-1015">Disulfide bond</keyword>
<keyword evidence="10" id="KW-0238">DNA-binding</keyword>
<dbReference type="GO" id="GO:0046872">
    <property type="term" value="F:metal ion binding"/>
    <property type="evidence" value="ECO:0007669"/>
    <property type="project" value="UniProtKB-UniRule"/>
</dbReference>
<keyword evidence="13" id="KW-0449">Lipoprotein</keyword>
<feature type="transmembrane region" description="Helical" evidence="17">
    <location>
        <begin position="198"/>
        <end position="220"/>
    </location>
</feature>
<dbReference type="Proteomes" id="UP000593570">
    <property type="component" value="Unassembled WGS sequence"/>
</dbReference>
<comment type="caution">
    <text evidence="15">Lacks conserved residue(s) required for the propagation of feature annotation.</text>
</comment>
<feature type="transmembrane region" description="Helical" evidence="17">
    <location>
        <begin position="164"/>
        <end position="186"/>
    </location>
</feature>
<dbReference type="PANTHER" id="PTHR33048:SF47">
    <property type="entry name" value="INTEGRAL MEMBRANE PROTEIN-RELATED"/>
    <property type="match status" value="1"/>
</dbReference>
<evidence type="ECO:0000256" key="4">
    <source>
        <dbReference type="ARBA" id="ARBA00010031"/>
    </source>
</evidence>
<dbReference type="InterPro" id="IPR052337">
    <property type="entry name" value="SAT4-like"/>
</dbReference>
<keyword evidence="15" id="KW-0349">Heme</keyword>
<keyword evidence="15" id="KW-0408">Iron</keyword>
<dbReference type="Pfam" id="PF20684">
    <property type="entry name" value="Fung_rhodopsin"/>
    <property type="match status" value="1"/>
</dbReference>
<dbReference type="AlphaFoldDB" id="A0A8H6H1R3"/>
<feature type="compositionally biased region" description="Basic and acidic residues" evidence="16">
    <location>
        <begin position="569"/>
        <end position="585"/>
    </location>
</feature>